<dbReference type="Proteomes" id="UP001147746">
    <property type="component" value="Unassembled WGS sequence"/>
</dbReference>
<proteinExistence type="predicted"/>
<keyword evidence="2" id="KW-1185">Reference proteome</keyword>
<organism evidence="1 2">
    <name type="scientific">Penicillium atrosanguineum</name>
    <dbReference type="NCBI Taxonomy" id="1132637"/>
    <lineage>
        <taxon>Eukaryota</taxon>
        <taxon>Fungi</taxon>
        <taxon>Dikarya</taxon>
        <taxon>Ascomycota</taxon>
        <taxon>Pezizomycotina</taxon>
        <taxon>Eurotiomycetes</taxon>
        <taxon>Eurotiomycetidae</taxon>
        <taxon>Eurotiales</taxon>
        <taxon>Aspergillaceae</taxon>
        <taxon>Penicillium</taxon>
    </lineage>
</organism>
<protein>
    <submittedName>
        <fullName evidence="1">Uncharacterized protein</fullName>
    </submittedName>
</protein>
<evidence type="ECO:0000313" key="2">
    <source>
        <dbReference type="Proteomes" id="UP001147746"/>
    </source>
</evidence>
<dbReference type="AlphaFoldDB" id="A0A9W9PUI5"/>
<evidence type="ECO:0000313" key="1">
    <source>
        <dbReference type="EMBL" id="KAJ5311580.1"/>
    </source>
</evidence>
<name>A0A9W9PUI5_9EURO</name>
<dbReference type="EMBL" id="JAPZBO010000007">
    <property type="protein sequence ID" value="KAJ5311580.1"/>
    <property type="molecule type" value="Genomic_DNA"/>
</dbReference>
<sequence length="141" mass="16417">MIEPPRFPLEDHFKWSKSHTLPKDDIKAGCLEGRTLYTYTSAHFRDGKHWWTQVNPDILLDEVKSWIQTKATEVKTGEVVLVYVVGHCTKDDEVRIGNKPRDVAESVQLVGTAGFKKRRRNRQYFRILSIWNLPQCQIHAV</sequence>
<comment type="caution">
    <text evidence="1">The sequence shown here is derived from an EMBL/GenBank/DDBJ whole genome shotgun (WGS) entry which is preliminary data.</text>
</comment>
<gene>
    <name evidence="1" type="ORF">N7476_007440</name>
</gene>
<reference evidence="1" key="2">
    <citation type="journal article" date="2023" name="IMA Fungus">
        <title>Comparative genomic study of the Penicillium genus elucidates a diverse pangenome and 15 lateral gene transfer events.</title>
        <authorList>
            <person name="Petersen C."/>
            <person name="Sorensen T."/>
            <person name="Nielsen M.R."/>
            <person name="Sondergaard T.E."/>
            <person name="Sorensen J.L."/>
            <person name="Fitzpatrick D.A."/>
            <person name="Frisvad J.C."/>
            <person name="Nielsen K.L."/>
        </authorList>
    </citation>
    <scope>NUCLEOTIDE SEQUENCE</scope>
    <source>
        <strain evidence="1">IBT 21472</strain>
    </source>
</reference>
<reference evidence="1" key="1">
    <citation type="submission" date="2022-12" db="EMBL/GenBank/DDBJ databases">
        <authorList>
            <person name="Petersen C."/>
        </authorList>
    </citation>
    <scope>NUCLEOTIDE SEQUENCE</scope>
    <source>
        <strain evidence="1">IBT 21472</strain>
    </source>
</reference>
<accession>A0A9W9PUI5</accession>